<dbReference type="GO" id="GO:0016491">
    <property type="term" value="F:oxidoreductase activity"/>
    <property type="evidence" value="ECO:0007669"/>
    <property type="project" value="UniProtKB-KW"/>
</dbReference>
<dbReference type="Gene3D" id="3.40.50.720">
    <property type="entry name" value="NAD(P)-binding Rossmann-like Domain"/>
    <property type="match status" value="1"/>
</dbReference>
<dbReference type="SMART" id="SM00822">
    <property type="entry name" value="PKS_KR"/>
    <property type="match status" value="1"/>
</dbReference>
<dbReference type="InterPro" id="IPR051122">
    <property type="entry name" value="SDR_DHRS6-like"/>
</dbReference>
<name>A0A0V9UPL9_9NOCA</name>
<sequence>MTCPKLCVVVGATGAMGTEFTRRLVRRGLRVIAVARNAEDLKTLAAENSLIIPCVADISDDSAIEAISAYVDAPIRMAVFAAGLPVRGSADTISPGELAVGANIKVGGLVRLLHAVRGQLVPGSRFVAVAGSLGFEPGPLDAAPGTVNAAVFNLMRQLSALYGPKGITTHTIAPGPVDTPRLRKFVETEAAETGRDLDTIWERYRAKTTLGRLPTLDELGWILEMLLAPEASVLHGSVLNVDAGTRHGVQ</sequence>
<dbReference type="InterPro" id="IPR036291">
    <property type="entry name" value="NAD(P)-bd_dom_sf"/>
</dbReference>
<reference evidence="4 5" key="2">
    <citation type="journal article" date="2016" name="Genome Announc.">
        <title>Draft Genome Sequence of a Versatile Hydrocarbon-Degrading Bacterium, Rhodococcus pyridinivorans Strain KG-16, Collected from Oil Fields in India.</title>
        <authorList>
            <person name="Aggarwal R.K."/>
            <person name="Dawar C."/>
            <person name="Phanindranath R."/>
            <person name="Mutnuri L."/>
            <person name="Dayal A.M."/>
        </authorList>
    </citation>
    <scope>NUCLEOTIDE SEQUENCE [LARGE SCALE GENOMIC DNA]</scope>
    <source>
        <strain evidence="4 5">KG-16</strain>
    </source>
</reference>
<dbReference type="AlphaFoldDB" id="A0A0V9UPL9"/>
<evidence type="ECO:0000256" key="1">
    <source>
        <dbReference type="ARBA" id="ARBA00006484"/>
    </source>
</evidence>
<organism evidence="4 5">
    <name type="scientific">Rhodococcus pyridinivorans KG-16</name>
    <dbReference type="NCBI Taxonomy" id="1441730"/>
    <lineage>
        <taxon>Bacteria</taxon>
        <taxon>Bacillati</taxon>
        <taxon>Actinomycetota</taxon>
        <taxon>Actinomycetes</taxon>
        <taxon>Mycobacteriales</taxon>
        <taxon>Nocardiaceae</taxon>
        <taxon>Rhodococcus</taxon>
    </lineage>
</organism>
<dbReference type="GeneID" id="29940860"/>
<gene>
    <name evidence="4" type="ORF">Z045_00050</name>
</gene>
<dbReference type="PANTHER" id="PTHR43477">
    <property type="entry name" value="DIHYDROANTICAPSIN 7-DEHYDROGENASE"/>
    <property type="match status" value="1"/>
</dbReference>
<dbReference type="Proteomes" id="UP000053060">
    <property type="component" value="Unassembled WGS sequence"/>
</dbReference>
<protein>
    <submittedName>
        <fullName evidence="4">Short-chain dehydrogenase</fullName>
    </submittedName>
</protein>
<feature type="domain" description="Ketoreductase" evidence="3">
    <location>
        <begin position="5"/>
        <end position="175"/>
    </location>
</feature>
<proteinExistence type="inferred from homology"/>
<evidence type="ECO:0000256" key="2">
    <source>
        <dbReference type="ARBA" id="ARBA00023002"/>
    </source>
</evidence>
<reference evidence="5" key="1">
    <citation type="submission" date="2015-01" db="EMBL/GenBank/DDBJ databases">
        <title>Draft genome sequence of Rhodococcus pyridinivorans strain KG-16, a hydrocarbon-degrading bacterium.</title>
        <authorList>
            <person name="Aggarwal R.K."/>
            <person name="Dawar C."/>
        </authorList>
    </citation>
    <scope>NUCLEOTIDE SEQUENCE [LARGE SCALE GENOMIC DNA]</scope>
    <source>
        <strain evidence="5">KG-16</strain>
    </source>
</reference>
<dbReference type="SUPFAM" id="SSF51735">
    <property type="entry name" value="NAD(P)-binding Rossmann-fold domains"/>
    <property type="match status" value="1"/>
</dbReference>
<evidence type="ECO:0000313" key="5">
    <source>
        <dbReference type="Proteomes" id="UP000053060"/>
    </source>
</evidence>
<dbReference type="Pfam" id="PF13561">
    <property type="entry name" value="adh_short_C2"/>
    <property type="match status" value="1"/>
</dbReference>
<dbReference type="PATRIC" id="fig|1441730.3.peg.15"/>
<dbReference type="InterPro" id="IPR057326">
    <property type="entry name" value="KR_dom"/>
</dbReference>
<evidence type="ECO:0000313" key="4">
    <source>
        <dbReference type="EMBL" id="KSZ59947.1"/>
    </source>
</evidence>
<evidence type="ECO:0000259" key="3">
    <source>
        <dbReference type="SMART" id="SM00822"/>
    </source>
</evidence>
<comment type="caution">
    <text evidence="4">The sequence shown here is derived from an EMBL/GenBank/DDBJ whole genome shotgun (WGS) entry which is preliminary data.</text>
</comment>
<dbReference type="PANTHER" id="PTHR43477:SF1">
    <property type="entry name" value="DIHYDROANTICAPSIN 7-DEHYDROGENASE"/>
    <property type="match status" value="1"/>
</dbReference>
<keyword evidence="2" id="KW-0560">Oxidoreductase</keyword>
<accession>A0A0V9UPL9</accession>
<dbReference type="InterPro" id="IPR002347">
    <property type="entry name" value="SDR_fam"/>
</dbReference>
<dbReference type="RefSeq" id="WP_024102192.1">
    <property type="nucleotide sequence ID" value="NZ_AZXY01000001.1"/>
</dbReference>
<dbReference type="EMBL" id="AZXY01000001">
    <property type="protein sequence ID" value="KSZ59947.1"/>
    <property type="molecule type" value="Genomic_DNA"/>
</dbReference>
<comment type="similarity">
    <text evidence="1">Belongs to the short-chain dehydrogenases/reductases (SDR) family.</text>
</comment>